<dbReference type="Proteomes" id="UP001216390">
    <property type="component" value="Chromosome"/>
</dbReference>
<dbReference type="Gene3D" id="2.60.40.10">
    <property type="entry name" value="Immunoglobulins"/>
    <property type="match status" value="1"/>
</dbReference>
<name>A0AAE9Y6E2_9ACTN</name>
<dbReference type="EMBL" id="CP116942">
    <property type="protein sequence ID" value="WCO65128.1"/>
    <property type="molecule type" value="Genomic_DNA"/>
</dbReference>
<evidence type="ECO:0000313" key="4">
    <source>
        <dbReference type="EMBL" id="WCO65128.1"/>
    </source>
</evidence>
<dbReference type="InterPro" id="IPR001434">
    <property type="entry name" value="OmcB-like_DUF11"/>
</dbReference>
<dbReference type="KEGG" id="ima:PO878_11530"/>
<dbReference type="InterPro" id="IPR038255">
    <property type="entry name" value="PBS_linker_sf"/>
</dbReference>
<feature type="chain" id="PRO_5042110052" evidence="2">
    <location>
        <begin position="35"/>
        <end position="424"/>
    </location>
</feature>
<accession>A0AAE9Y6E2</accession>
<feature type="signal peptide" evidence="2">
    <location>
        <begin position="1"/>
        <end position="34"/>
    </location>
</feature>
<dbReference type="GO" id="GO:0005975">
    <property type="term" value="P:carbohydrate metabolic process"/>
    <property type="evidence" value="ECO:0007669"/>
    <property type="project" value="UniProtKB-ARBA"/>
</dbReference>
<proteinExistence type="predicted"/>
<feature type="compositionally biased region" description="Low complexity" evidence="1">
    <location>
        <begin position="405"/>
        <end position="424"/>
    </location>
</feature>
<reference evidence="4" key="1">
    <citation type="submission" date="2023-01" db="EMBL/GenBank/DDBJ databases">
        <title>The diversity of Class Acidimicrobiia in South China Sea sediment environments and the proposal of Iamia marina sp. nov., a novel species of the genus Iamia.</title>
        <authorList>
            <person name="He Y."/>
            <person name="Tian X."/>
        </authorList>
    </citation>
    <scope>NUCLEOTIDE SEQUENCE</scope>
    <source>
        <strain evidence="4">DSM 19957</strain>
    </source>
</reference>
<protein>
    <submittedName>
        <fullName evidence="4">DUF11 domain-containing protein</fullName>
    </submittedName>
</protein>
<gene>
    <name evidence="4" type="ORF">PO878_11530</name>
</gene>
<feature type="domain" description="DUF11" evidence="3">
    <location>
        <begin position="40"/>
        <end position="153"/>
    </location>
</feature>
<evidence type="ECO:0000256" key="1">
    <source>
        <dbReference type="SAM" id="MobiDB-lite"/>
    </source>
</evidence>
<keyword evidence="5" id="KW-1185">Reference proteome</keyword>
<dbReference type="Gene3D" id="1.10.3130.20">
    <property type="entry name" value="Phycobilisome linker domain"/>
    <property type="match status" value="1"/>
</dbReference>
<evidence type="ECO:0000313" key="5">
    <source>
        <dbReference type="Proteomes" id="UP001216390"/>
    </source>
</evidence>
<organism evidence="4 5">
    <name type="scientific">Iamia majanohamensis</name>
    <dbReference type="NCBI Taxonomy" id="467976"/>
    <lineage>
        <taxon>Bacteria</taxon>
        <taxon>Bacillati</taxon>
        <taxon>Actinomycetota</taxon>
        <taxon>Acidimicrobiia</taxon>
        <taxon>Acidimicrobiales</taxon>
        <taxon>Iamiaceae</taxon>
        <taxon>Iamia</taxon>
    </lineage>
</organism>
<dbReference type="InterPro" id="IPR013783">
    <property type="entry name" value="Ig-like_fold"/>
</dbReference>
<dbReference type="Pfam" id="PF01345">
    <property type="entry name" value="DUF11"/>
    <property type="match status" value="1"/>
</dbReference>
<dbReference type="RefSeq" id="WP_272734653.1">
    <property type="nucleotide sequence ID" value="NZ_CP116942.1"/>
</dbReference>
<dbReference type="AlphaFoldDB" id="A0AAE9Y6E2"/>
<evidence type="ECO:0000256" key="2">
    <source>
        <dbReference type="SAM" id="SignalP"/>
    </source>
</evidence>
<evidence type="ECO:0000259" key="3">
    <source>
        <dbReference type="Pfam" id="PF01345"/>
    </source>
</evidence>
<feature type="region of interest" description="Disordered" evidence="1">
    <location>
        <begin position="386"/>
        <end position="424"/>
    </location>
</feature>
<sequence length="424" mass="44010">MTGARTTTRRGRWAALAAAAVLGTGLLAPAAAGAQEPEADLSVAIGHSPSTAEAAVPFEVTLTATNDGPATATDVVLGVAFSYPLTPTTVPDGCETTLDGSALCTIGDLGAGASASRTLGLRPMASGVYVLPAAVSSPTPDPDVADRAASDTVIVRPGPSIGERYVAGTYPVVLGRPGTPEGRAFWADRFDAAFPYGQPPLETIPYGLITSGEHRRQRVQESYRRILGRSAEGDALTFWTAALGGAVSDARLDQLLLASGEFGSKHPSDVVDAVFRAVLRRAPSASERATWRSRLAAGTSRAAMAGALQTTTEGYDVVIRDRYQRSLGHGPDPFGRFVWQAELRQGTSPQRLWARLLVGGEYLAQYPPTQDDYDLGRSDAVYDFTDDAGAASVDSPTPEPPASAPPATTAPPTTAARGTASSAG</sequence>
<keyword evidence="2" id="KW-0732">Signal</keyword>